<gene>
    <name evidence="2" type="ORF">FOZ61_007453</name>
</gene>
<accession>A0A7J6L917</accession>
<evidence type="ECO:0000313" key="2">
    <source>
        <dbReference type="EMBL" id="KAF4655682.1"/>
    </source>
</evidence>
<name>A0A7J6L917_PEROL</name>
<evidence type="ECO:0000313" key="3">
    <source>
        <dbReference type="Proteomes" id="UP000570595"/>
    </source>
</evidence>
<sequence>MKYYAAATAAVFTAIHSTYIQPFSVGGRQPMFMRGADDNRRVLGRMGTPFLTEEQSAAAADDDYDYASSGKASSSSSSGMASGSGSSYFPEEPDYLKKYHQLKVLMHERDNELRSIQSSLVKSRVVLGRDGQLGYQTDDGRLLAIQINPPGRGGLPGVSIGVRMDTAEFKAKQRALWWKKFIFLVRQA</sequence>
<organism evidence="2 3">
    <name type="scientific">Perkinsus olseni</name>
    <name type="common">Perkinsus atlanticus</name>
    <dbReference type="NCBI Taxonomy" id="32597"/>
    <lineage>
        <taxon>Eukaryota</taxon>
        <taxon>Sar</taxon>
        <taxon>Alveolata</taxon>
        <taxon>Perkinsozoa</taxon>
        <taxon>Perkinsea</taxon>
        <taxon>Perkinsida</taxon>
        <taxon>Perkinsidae</taxon>
        <taxon>Perkinsus</taxon>
    </lineage>
</organism>
<feature type="region of interest" description="Disordered" evidence="1">
    <location>
        <begin position="62"/>
        <end position="85"/>
    </location>
</feature>
<reference evidence="2 3" key="1">
    <citation type="submission" date="2020-04" db="EMBL/GenBank/DDBJ databases">
        <title>Perkinsus olseni comparative genomics.</title>
        <authorList>
            <person name="Bogema D.R."/>
        </authorList>
    </citation>
    <scope>NUCLEOTIDE SEQUENCE [LARGE SCALE GENOMIC DNA]</scope>
    <source>
        <strain evidence="2">ATCC PRA-179</strain>
    </source>
</reference>
<feature type="compositionally biased region" description="Low complexity" evidence="1">
    <location>
        <begin position="66"/>
        <end position="85"/>
    </location>
</feature>
<dbReference type="OrthoDB" id="10477004at2759"/>
<comment type="caution">
    <text evidence="2">The sequence shown here is derived from an EMBL/GenBank/DDBJ whole genome shotgun (WGS) entry which is preliminary data.</text>
</comment>
<dbReference type="EMBL" id="JABAHT010000453">
    <property type="protein sequence ID" value="KAF4655682.1"/>
    <property type="molecule type" value="Genomic_DNA"/>
</dbReference>
<dbReference type="AlphaFoldDB" id="A0A7J6L917"/>
<evidence type="ECO:0000256" key="1">
    <source>
        <dbReference type="SAM" id="MobiDB-lite"/>
    </source>
</evidence>
<dbReference type="Proteomes" id="UP000570595">
    <property type="component" value="Unassembled WGS sequence"/>
</dbReference>
<proteinExistence type="predicted"/>
<protein>
    <submittedName>
        <fullName evidence="2">Uncharacterized protein</fullName>
    </submittedName>
</protein>